<dbReference type="EMBL" id="BK016070">
    <property type="protein sequence ID" value="DAF92661.1"/>
    <property type="molecule type" value="Genomic_DNA"/>
</dbReference>
<feature type="coiled-coil region" evidence="3">
    <location>
        <begin position="39"/>
        <end position="66"/>
    </location>
</feature>
<evidence type="ECO:0000256" key="1">
    <source>
        <dbReference type="ARBA" id="ARBA00004328"/>
    </source>
</evidence>
<dbReference type="NCBIfam" id="TIGR01554">
    <property type="entry name" value="major_cap_HK97"/>
    <property type="match status" value="1"/>
</dbReference>
<keyword evidence="2" id="KW-0946">Virion</keyword>
<name>A0A8S5UDU4_9CAUD</name>
<evidence type="ECO:0000256" key="3">
    <source>
        <dbReference type="SAM" id="Coils"/>
    </source>
</evidence>
<keyword evidence="3" id="KW-0175">Coiled coil</keyword>
<proteinExistence type="predicted"/>
<organism evidence="5">
    <name type="scientific">Myoviridae sp. ct1AP5</name>
    <dbReference type="NCBI Taxonomy" id="2825017"/>
    <lineage>
        <taxon>Viruses</taxon>
        <taxon>Duplodnaviria</taxon>
        <taxon>Heunggongvirae</taxon>
        <taxon>Uroviricota</taxon>
        <taxon>Caudoviricetes</taxon>
    </lineage>
</organism>
<dbReference type="GO" id="GO:0044423">
    <property type="term" value="C:virion component"/>
    <property type="evidence" value="ECO:0007669"/>
    <property type="project" value="UniProtKB-KW"/>
</dbReference>
<reference evidence="5" key="1">
    <citation type="journal article" date="2021" name="Proc. Natl. Acad. Sci. U.S.A.">
        <title>A Catalog of Tens of Thousands of Viruses from Human Metagenomes Reveals Hidden Associations with Chronic Diseases.</title>
        <authorList>
            <person name="Tisza M.J."/>
            <person name="Buck C.B."/>
        </authorList>
    </citation>
    <scope>NUCLEOTIDE SEQUENCE</scope>
    <source>
        <strain evidence="5">Ct1AP5</strain>
    </source>
</reference>
<accession>A0A8S5UDU4</accession>
<sequence length="408" mass="45006">MDKYLEELLNGFREQRSALQASLVTAETLEERQQISEAMTGLDSQIAGAEEQLRNLENQANEQRGGFDPLASYGFRGTNPQGNETTDDPYDTVEYRTAFMNYVCRGVPINVESRADQITMTSDTGAVIPTTILNEIVTKLEKRGGIYGKIRKLNVQGGIEIPVVSLKPTATWITEGKGAESQKLTANDKVSFSYFGLECKISQTLLVNVTTLKMFQDLFAPLAVEAIVTAVEKGVFNGTGSGQMQGILTDTRIKGAQVITLKPSEFTSWETWKKKVFAKIPLAYRNGDFYMGAGTFDAYIDGMVDKNGQPIGRVNYGIADGTQYRFGGKAVEEVEEDCIKSFDTATTNDVVAVFVKMSDYAINSNMQMKVDKWEDRDTHEIKNSCLMILDGKLIDTNGVILIKKGAEA</sequence>
<feature type="domain" description="Phage capsid-like C-terminal" evidence="4">
    <location>
        <begin position="125"/>
        <end position="403"/>
    </location>
</feature>
<dbReference type="Pfam" id="PF05065">
    <property type="entry name" value="Phage_capsid"/>
    <property type="match status" value="1"/>
</dbReference>
<evidence type="ECO:0000313" key="5">
    <source>
        <dbReference type="EMBL" id="DAF92661.1"/>
    </source>
</evidence>
<evidence type="ECO:0000256" key="2">
    <source>
        <dbReference type="ARBA" id="ARBA00022844"/>
    </source>
</evidence>
<protein>
    <submittedName>
        <fullName evidence="5">Major capsid protein</fullName>
    </submittedName>
</protein>
<evidence type="ECO:0000259" key="4">
    <source>
        <dbReference type="Pfam" id="PF05065"/>
    </source>
</evidence>
<dbReference type="InterPro" id="IPR024455">
    <property type="entry name" value="Phage_capsid"/>
</dbReference>
<dbReference type="SUPFAM" id="SSF56563">
    <property type="entry name" value="Major capsid protein gp5"/>
    <property type="match status" value="1"/>
</dbReference>
<dbReference type="InterPro" id="IPR054612">
    <property type="entry name" value="Phage_capsid-like_C"/>
</dbReference>
<comment type="subcellular location">
    <subcellularLocation>
        <location evidence="1">Virion</location>
    </subcellularLocation>
</comment>